<dbReference type="NCBIfam" id="TIGR00711">
    <property type="entry name" value="efflux_EmrB"/>
    <property type="match status" value="1"/>
</dbReference>
<dbReference type="Gene3D" id="1.20.1250.20">
    <property type="entry name" value="MFS general substrate transporter like domains"/>
    <property type="match status" value="1"/>
</dbReference>
<dbReference type="InterPro" id="IPR011701">
    <property type="entry name" value="MFS"/>
</dbReference>
<name>A0A3N0J0Z5_9ACTN</name>
<evidence type="ECO:0000256" key="6">
    <source>
        <dbReference type="ARBA" id="ARBA00023136"/>
    </source>
</evidence>
<feature type="transmembrane region" description="Helical" evidence="7">
    <location>
        <begin position="314"/>
        <end position="332"/>
    </location>
</feature>
<evidence type="ECO:0000259" key="8">
    <source>
        <dbReference type="PROSITE" id="PS50850"/>
    </source>
</evidence>
<dbReference type="PANTHER" id="PTHR42718:SF24">
    <property type="entry name" value="MAJOR FACILITATOR SUPERFAMILY (MFS) PROFILE DOMAIN-CONTAINING PROTEIN"/>
    <property type="match status" value="1"/>
</dbReference>
<comment type="caution">
    <text evidence="10">The sequence shown here is derived from an EMBL/GenBank/DDBJ whole genome shotgun (WGS) entry which is preliminary data.</text>
</comment>
<feature type="transmembrane region" description="Helical" evidence="7">
    <location>
        <begin position="241"/>
        <end position="257"/>
    </location>
</feature>
<reference evidence="9 11" key="1">
    <citation type="journal article" date="2018" name="Elife">
        <title>Discovery and characterization of a prevalent human gut bacterial enzyme sufficient for the inactivation of a family of plant toxins.</title>
        <authorList>
            <person name="Koppel N."/>
            <person name="Bisanz J.E."/>
            <person name="Pandelia M.E."/>
            <person name="Turnbaugh P.J."/>
            <person name="Balskus E.P."/>
        </authorList>
    </citation>
    <scope>NUCLEOTIDE SEQUENCE [LARGE SCALE GENOMIC DNA]</scope>
    <source>
        <strain evidence="9 11">DSM 16107</strain>
    </source>
</reference>
<dbReference type="InterPro" id="IPR036259">
    <property type="entry name" value="MFS_trans_sf"/>
</dbReference>
<dbReference type="RefSeq" id="WP_114546383.1">
    <property type="nucleotide sequence ID" value="NZ_JAQEEH010000004.1"/>
</dbReference>
<dbReference type="PANTHER" id="PTHR42718">
    <property type="entry name" value="MAJOR FACILITATOR SUPERFAMILY MULTIDRUG TRANSPORTER MFSC"/>
    <property type="match status" value="1"/>
</dbReference>
<evidence type="ECO:0000256" key="5">
    <source>
        <dbReference type="ARBA" id="ARBA00022989"/>
    </source>
</evidence>
<evidence type="ECO:0000256" key="4">
    <source>
        <dbReference type="ARBA" id="ARBA00022692"/>
    </source>
</evidence>
<feature type="transmembrane region" description="Helical" evidence="7">
    <location>
        <begin position="278"/>
        <end position="302"/>
    </location>
</feature>
<dbReference type="GO" id="GO:0022857">
    <property type="term" value="F:transmembrane transporter activity"/>
    <property type="evidence" value="ECO:0007669"/>
    <property type="project" value="InterPro"/>
</dbReference>
<feature type="transmembrane region" description="Helical" evidence="7">
    <location>
        <begin position="179"/>
        <end position="198"/>
    </location>
</feature>
<keyword evidence="11" id="KW-1185">Reference proteome</keyword>
<dbReference type="Proteomes" id="UP000270112">
    <property type="component" value="Unassembled WGS sequence"/>
</dbReference>
<evidence type="ECO:0000256" key="7">
    <source>
        <dbReference type="SAM" id="Phobius"/>
    </source>
</evidence>
<keyword evidence="6 7" id="KW-0472">Membrane</keyword>
<dbReference type="SUPFAM" id="SSF103473">
    <property type="entry name" value="MFS general substrate transporter"/>
    <property type="match status" value="1"/>
</dbReference>
<accession>A0A3N0J0Z5</accession>
<dbReference type="AlphaFoldDB" id="A0A3N0J0Z5"/>
<comment type="subcellular location">
    <subcellularLocation>
        <location evidence="1">Cell membrane</location>
        <topology evidence="1">Multi-pass membrane protein</topology>
    </subcellularLocation>
</comment>
<keyword evidence="2" id="KW-0813">Transport</keyword>
<dbReference type="PRINTS" id="PR01036">
    <property type="entry name" value="TCRTETB"/>
</dbReference>
<sequence>MDESTARERGAGSLKDGRMRVYALFAIVVLASASGNLSQTAVNAMLSDIMAQFNLTVDLGQWLTTIYMLVLGVTVPVATFLSRRFSVKQHVFIALGFFLVGAVTDLVAPNFAVLLLGRVCQAISTGMLMPLMQTIAMTRFPRGRQATAMGIAGIAMGFAPNIGPTIGGAMSFALGWRSFFILLVAIMVVLGVAAAFAIKSSDAPDKHARLDVVSLLQSTLGFGGLLLAFSNASSFSIESPFIWAPLALGALFLVLFVRRQKRVNDPLISMDIFASHQYRVGFIAQNLLNASFMGVTLIVPLYVEGLCGGTALEAGMVLLPGTVSALFLNPLAGVLTDKLGVRPVALVAGAFLAAGAVLMSFLNADTPLYVVMLCQAVRAVGVSGLVGPLTSWSLAQLPRPIVADGSSFCISARQACASLGTSVMVFLITVVGASSMGLANPALAYQLAFGFSGLMAVATLGFIVAKVR</sequence>
<feature type="transmembrane region" description="Helical" evidence="7">
    <location>
        <begin position="91"/>
        <end position="109"/>
    </location>
</feature>
<dbReference type="Proteomes" id="UP000253817">
    <property type="component" value="Unassembled WGS sequence"/>
</dbReference>
<feature type="domain" description="Major facilitator superfamily (MFS) profile" evidence="8">
    <location>
        <begin position="24"/>
        <end position="468"/>
    </location>
</feature>
<dbReference type="EMBL" id="PPTT01000013">
    <property type="protein sequence ID" value="RDB68810.1"/>
    <property type="molecule type" value="Genomic_DNA"/>
</dbReference>
<feature type="transmembrane region" description="Helical" evidence="7">
    <location>
        <begin position="443"/>
        <end position="465"/>
    </location>
</feature>
<dbReference type="PROSITE" id="PS50850">
    <property type="entry name" value="MFS"/>
    <property type="match status" value="1"/>
</dbReference>
<dbReference type="Pfam" id="PF07690">
    <property type="entry name" value="MFS_1"/>
    <property type="match status" value="1"/>
</dbReference>
<evidence type="ECO:0000313" key="9">
    <source>
        <dbReference type="EMBL" id="RDB68810.1"/>
    </source>
</evidence>
<dbReference type="OrthoDB" id="9812221at2"/>
<organism evidence="10 12">
    <name type="scientific">Eggerthella sinensis</name>
    <dbReference type="NCBI Taxonomy" id="242230"/>
    <lineage>
        <taxon>Bacteria</taxon>
        <taxon>Bacillati</taxon>
        <taxon>Actinomycetota</taxon>
        <taxon>Coriobacteriia</taxon>
        <taxon>Eggerthellales</taxon>
        <taxon>Eggerthellaceae</taxon>
        <taxon>Eggerthella</taxon>
    </lineage>
</organism>
<keyword evidence="4 7" id="KW-0812">Transmembrane</keyword>
<dbReference type="Gene3D" id="1.20.1720.10">
    <property type="entry name" value="Multidrug resistance protein D"/>
    <property type="match status" value="1"/>
</dbReference>
<dbReference type="InterPro" id="IPR020846">
    <property type="entry name" value="MFS_dom"/>
</dbReference>
<feature type="transmembrane region" description="Helical" evidence="7">
    <location>
        <begin position="148"/>
        <end position="173"/>
    </location>
</feature>
<feature type="transmembrane region" description="Helical" evidence="7">
    <location>
        <begin position="59"/>
        <end position="79"/>
    </location>
</feature>
<keyword evidence="3" id="KW-1003">Cell membrane</keyword>
<evidence type="ECO:0000256" key="2">
    <source>
        <dbReference type="ARBA" id="ARBA00022448"/>
    </source>
</evidence>
<feature type="transmembrane region" description="Helical" evidence="7">
    <location>
        <begin position="21"/>
        <end position="39"/>
    </location>
</feature>
<evidence type="ECO:0000256" key="1">
    <source>
        <dbReference type="ARBA" id="ARBA00004651"/>
    </source>
</evidence>
<keyword evidence="5 7" id="KW-1133">Transmembrane helix</keyword>
<evidence type="ECO:0000313" key="10">
    <source>
        <dbReference type="EMBL" id="RNM42913.1"/>
    </source>
</evidence>
<dbReference type="GO" id="GO:0005886">
    <property type="term" value="C:plasma membrane"/>
    <property type="evidence" value="ECO:0007669"/>
    <property type="project" value="UniProtKB-SubCell"/>
</dbReference>
<feature type="transmembrane region" description="Helical" evidence="7">
    <location>
        <begin position="416"/>
        <end position="437"/>
    </location>
</feature>
<protein>
    <submittedName>
        <fullName evidence="10">MFS transporter</fullName>
    </submittedName>
</protein>
<reference evidence="12" key="2">
    <citation type="submission" date="2018-05" db="EMBL/GenBank/DDBJ databases">
        <title>Genome Sequencing of selected type strains of the family Eggerthellaceae.</title>
        <authorList>
            <person name="Danylec N."/>
            <person name="Stoll D.A."/>
            <person name="Doetsch A."/>
            <person name="Huch M."/>
        </authorList>
    </citation>
    <scope>NUCLEOTIDE SEQUENCE [LARGE SCALE GENOMIC DNA]</scope>
    <source>
        <strain evidence="12">DSM 16107</strain>
    </source>
</reference>
<evidence type="ECO:0000313" key="12">
    <source>
        <dbReference type="Proteomes" id="UP000270112"/>
    </source>
</evidence>
<evidence type="ECO:0000313" key="11">
    <source>
        <dbReference type="Proteomes" id="UP000253817"/>
    </source>
</evidence>
<proteinExistence type="predicted"/>
<reference evidence="10" key="3">
    <citation type="journal article" date="2019" name="Microbiol. Resour. Announc.">
        <title>Draft Genome Sequences of Type Strains of Gordonibacter faecihominis, Paraeggerthella hongkongensis, Parvibacter caecicola,Slackia equolifaciens, Slackia faecicanis, and Slackia isoflavoniconvertens.</title>
        <authorList>
            <person name="Danylec N."/>
            <person name="Stoll D.A."/>
            <person name="Dotsch A."/>
            <person name="Huch M."/>
        </authorList>
    </citation>
    <scope>NUCLEOTIDE SEQUENCE</scope>
    <source>
        <strain evidence="10">DSM 16107</strain>
    </source>
</reference>
<evidence type="ECO:0000256" key="3">
    <source>
        <dbReference type="ARBA" id="ARBA00022475"/>
    </source>
</evidence>
<dbReference type="EMBL" id="QICC01000005">
    <property type="protein sequence ID" value="RNM42913.1"/>
    <property type="molecule type" value="Genomic_DNA"/>
</dbReference>
<dbReference type="InterPro" id="IPR004638">
    <property type="entry name" value="EmrB-like"/>
</dbReference>
<feature type="transmembrane region" description="Helical" evidence="7">
    <location>
        <begin position="368"/>
        <end position="395"/>
    </location>
</feature>
<gene>
    <name evidence="9" type="ORF">C1876_08975</name>
    <name evidence="10" type="ORF">DMP09_02270</name>
</gene>
<feature type="transmembrane region" description="Helical" evidence="7">
    <location>
        <begin position="344"/>
        <end position="362"/>
    </location>
</feature>